<gene>
    <name evidence="6" type="ORF">E8M01_20005</name>
</gene>
<dbReference type="OrthoDB" id="9796019at2"/>
<dbReference type="InterPro" id="IPR036271">
    <property type="entry name" value="Tet_transcr_reg_TetR-rel_C_sf"/>
</dbReference>
<evidence type="ECO:0000256" key="1">
    <source>
        <dbReference type="ARBA" id="ARBA00023015"/>
    </source>
</evidence>
<dbReference type="PRINTS" id="PR00455">
    <property type="entry name" value="HTHTETR"/>
</dbReference>
<dbReference type="PANTHER" id="PTHR30055:SF148">
    <property type="entry name" value="TETR-FAMILY TRANSCRIPTIONAL REGULATOR"/>
    <property type="match status" value="1"/>
</dbReference>
<evidence type="ECO:0000256" key="3">
    <source>
        <dbReference type="ARBA" id="ARBA00023163"/>
    </source>
</evidence>
<dbReference type="InterPro" id="IPR011075">
    <property type="entry name" value="TetR_C"/>
</dbReference>
<dbReference type="InterPro" id="IPR050109">
    <property type="entry name" value="HTH-type_TetR-like_transc_reg"/>
</dbReference>
<sequence>MRMSIRKMIVTQVASVRTGRPRDQAVNRAILDAARDLIAEQGYGSFSIEAVAARAAVAKQSIYRRWASKGALLIDLYMDGLESARPLPGTGFGPDFKALMSQTVQRQRDMAYANVLKGLMIEAQSDADLRQLFIAKIVAPRRETLRRVLLQAKDKGELPAGLDVEMMLDLTFGAVWFNMIATVEGIQSDFPERALGVFETLMAARSGA</sequence>
<keyword evidence="7" id="KW-1185">Reference proteome</keyword>
<dbReference type="GO" id="GO:0003700">
    <property type="term" value="F:DNA-binding transcription factor activity"/>
    <property type="evidence" value="ECO:0007669"/>
    <property type="project" value="TreeGrafter"/>
</dbReference>
<protein>
    <submittedName>
        <fullName evidence="6">TetR/AcrR family transcriptional regulator</fullName>
    </submittedName>
</protein>
<evidence type="ECO:0000259" key="5">
    <source>
        <dbReference type="PROSITE" id="PS50977"/>
    </source>
</evidence>
<evidence type="ECO:0000313" key="7">
    <source>
        <dbReference type="Proteomes" id="UP000298781"/>
    </source>
</evidence>
<dbReference type="Gene3D" id="1.10.357.10">
    <property type="entry name" value="Tetracycline Repressor, domain 2"/>
    <property type="match status" value="1"/>
</dbReference>
<dbReference type="Pfam" id="PF16859">
    <property type="entry name" value="TetR_C_11"/>
    <property type="match status" value="1"/>
</dbReference>
<dbReference type="SUPFAM" id="SSF46689">
    <property type="entry name" value="Homeodomain-like"/>
    <property type="match status" value="1"/>
</dbReference>
<keyword evidence="3" id="KW-0804">Transcription</keyword>
<keyword evidence="2 4" id="KW-0238">DNA-binding</keyword>
<dbReference type="AlphaFoldDB" id="A0A4D7B7H3"/>
<dbReference type="Gene3D" id="1.10.10.60">
    <property type="entry name" value="Homeodomain-like"/>
    <property type="match status" value="1"/>
</dbReference>
<name>A0A4D7B7H3_9HYPH</name>
<dbReference type="InterPro" id="IPR001647">
    <property type="entry name" value="HTH_TetR"/>
</dbReference>
<evidence type="ECO:0000256" key="2">
    <source>
        <dbReference type="ARBA" id="ARBA00023125"/>
    </source>
</evidence>
<dbReference type="Proteomes" id="UP000298781">
    <property type="component" value="Chromosome"/>
</dbReference>
<feature type="DNA-binding region" description="H-T-H motif" evidence="4">
    <location>
        <begin position="47"/>
        <end position="66"/>
    </location>
</feature>
<dbReference type="Pfam" id="PF00440">
    <property type="entry name" value="TetR_N"/>
    <property type="match status" value="1"/>
</dbReference>
<dbReference type="EMBL" id="CP039690">
    <property type="protein sequence ID" value="QCI66298.1"/>
    <property type="molecule type" value="Genomic_DNA"/>
</dbReference>
<evidence type="ECO:0000313" key="6">
    <source>
        <dbReference type="EMBL" id="QCI66298.1"/>
    </source>
</evidence>
<organism evidence="6 7">
    <name type="scientific">Phreatobacter stygius</name>
    <dbReference type="NCBI Taxonomy" id="1940610"/>
    <lineage>
        <taxon>Bacteria</taxon>
        <taxon>Pseudomonadati</taxon>
        <taxon>Pseudomonadota</taxon>
        <taxon>Alphaproteobacteria</taxon>
        <taxon>Hyphomicrobiales</taxon>
        <taxon>Phreatobacteraceae</taxon>
        <taxon>Phreatobacter</taxon>
    </lineage>
</organism>
<feature type="domain" description="HTH tetR-type" evidence="5">
    <location>
        <begin position="24"/>
        <end position="84"/>
    </location>
</feature>
<dbReference type="PANTHER" id="PTHR30055">
    <property type="entry name" value="HTH-TYPE TRANSCRIPTIONAL REGULATOR RUTR"/>
    <property type="match status" value="1"/>
</dbReference>
<keyword evidence="1" id="KW-0805">Transcription regulation</keyword>
<accession>A0A4D7B7H3</accession>
<dbReference type="PROSITE" id="PS50977">
    <property type="entry name" value="HTH_TETR_2"/>
    <property type="match status" value="1"/>
</dbReference>
<dbReference type="GO" id="GO:0000976">
    <property type="term" value="F:transcription cis-regulatory region binding"/>
    <property type="evidence" value="ECO:0007669"/>
    <property type="project" value="TreeGrafter"/>
</dbReference>
<proteinExistence type="predicted"/>
<dbReference type="InterPro" id="IPR009057">
    <property type="entry name" value="Homeodomain-like_sf"/>
</dbReference>
<evidence type="ECO:0000256" key="4">
    <source>
        <dbReference type="PROSITE-ProRule" id="PRU00335"/>
    </source>
</evidence>
<dbReference type="SUPFAM" id="SSF48498">
    <property type="entry name" value="Tetracyclin repressor-like, C-terminal domain"/>
    <property type="match status" value="1"/>
</dbReference>
<dbReference type="KEGG" id="pstg:E8M01_20005"/>
<reference evidence="6 7" key="1">
    <citation type="submission" date="2019-04" db="EMBL/GenBank/DDBJ databases">
        <title>Phreatobacter aquaticus sp. nov.</title>
        <authorList>
            <person name="Choi A."/>
        </authorList>
    </citation>
    <scope>NUCLEOTIDE SEQUENCE [LARGE SCALE GENOMIC DNA]</scope>
    <source>
        <strain evidence="6 7">KCTC 52518</strain>
    </source>
</reference>